<keyword evidence="3" id="KW-0808">Transferase</keyword>
<evidence type="ECO:0000256" key="4">
    <source>
        <dbReference type="ARBA" id="ARBA00022898"/>
    </source>
</evidence>
<dbReference type="InterPro" id="IPR015421">
    <property type="entry name" value="PyrdxlP-dep_Trfase_major"/>
</dbReference>
<dbReference type="InterPro" id="IPR011282">
    <property type="entry name" value="2am3keto_CoA_ligase"/>
</dbReference>
<dbReference type="PANTHER" id="PTHR13693">
    <property type="entry name" value="CLASS II AMINOTRANSFERASE/8-AMINO-7-OXONONANOATE SYNTHASE"/>
    <property type="match status" value="1"/>
</dbReference>
<dbReference type="FunFam" id="3.40.640.10:FF:000006">
    <property type="entry name" value="5-aminolevulinate synthase, mitochondrial"/>
    <property type="match status" value="1"/>
</dbReference>
<evidence type="ECO:0000256" key="3">
    <source>
        <dbReference type="ARBA" id="ARBA00022679"/>
    </source>
</evidence>
<dbReference type="OrthoDB" id="10263824at2759"/>
<dbReference type="GO" id="GO:0005739">
    <property type="term" value="C:mitochondrion"/>
    <property type="evidence" value="ECO:0007669"/>
    <property type="project" value="TreeGrafter"/>
</dbReference>
<feature type="domain" description="Aminotransferase class I/classII large" evidence="6">
    <location>
        <begin position="77"/>
        <end position="420"/>
    </location>
</feature>
<dbReference type="AlphaFoldDB" id="A0A2R5G376"/>
<comment type="similarity">
    <text evidence="2">Belongs to the class-II pyridoxal-phosphate-dependent aminotransferase family.</text>
</comment>
<keyword evidence="5" id="KW-0012">Acyltransferase</keyword>
<dbReference type="GO" id="GO:0006567">
    <property type="term" value="P:L-threonine catabolic process"/>
    <property type="evidence" value="ECO:0007669"/>
    <property type="project" value="InterPro"/>
</dbReference>
<proteinExistence type="inferred from homology"/>
<dbReference type="EMBL" id="BEYU01000012">
    <property type="protein sequence ID" value="GBG25462.1"/>
    <property type="molecule type" value="Genomic_DNA"/>
</dbReference>
<dbReference type="InParanoid" id="A0A2R5G376"/>
<keyword evidence="8" id="KW-1185">Reference proteome</keyword>
<evidence type="ECO:0000256" key="1">
    <source>
        <dbReference type="ARBA" id="ARBA00001933"/>
    </source>
</evidence>
<gene>
    <name evidence="7" type="ORF">FCC1311_054891</name>
</gene>
<evidence type="ECO:0000313" key="7">
    <source>
        <dbReference type="EMBL" id="GBG25462.1"/>
    </source>
</evidence>
<evidence type="ECO:0000259" key="6">
    <source>
        <dbReference type="Pfam" id="PF00155"/>
    </source>
</evidence>
<dbReference type="PANTHER" id="PTHR13693:SF102">
    <property type="entry name" value="2-AMINO-3-KETOBUTYRATE COENZYME A LIGASE, MITOCHONDRIAL"/>
    <property type="match status" value="1"/>
</dbReference>
<dbReference type="InterPro" id="IPR050087">
    <property type="entry name" value="AON_synthase_class-II"/>
</dbReference>
<comment type="caution">
    <text evidence="7">The sequence shown here is derived from an EMBL/GenBank/DDBJ whole genome shotgun (WGS) entry which is preliminary data.</text>
</comment>
<reference evidence="7 8" key="1">
    <citation type="submission" date="2017-12" db="EMBL/GenBank/DDBJ databases">
        <title>Sequencing, de novo assembly and annotation of complete genome of a new Thraustochytrid species, strain FCC1311.</title>
        <authorList>
            <person name="Sedici K."/>
            <person name="Godart F."/>
            <person name="Aiese Cigliano R."/>
            <person name="Sanseverino W."/>
            <person name="Barakat M."/>
            <person name="Ortet P."/>
            <person name="Marechal E."/>
            <person name="Cagnac O."/>
            <person name="Amato A."/>
        </authorList>
    </citation>
    <scope>NUCLEOTIDE SEQUENCE [LARGE SCALE GENOMIC DNA]</scope>
</reference>
<comment type="cofactor">
    <cofactor evidence="1">
        <name>pyridoxal 5'-phosphate</name>
        <dbReference type="ChEBI" id="CHEBI:597326"/>
    </cofactor>
</comment>
<dbReference type="Gene3D" id="3.90.1150.10">
    <property type="entry name" value="Aspartate Aminotransferase, domain 1"/>
    <property type="match status" value="1"/>
</dbReference>
<sequence length="432" mass="46953">MQPLAASISLGSRTSLLAQVVRGSRTMASSSRAALQTLEARLNEEMDGMREAGTYKTERVITSPQDSKVSVSGREDKVLNFCANNYLGLSDHPEVVKAAHEALDSHGFGMSSVRFICGTQDIHKELETKIAKFHDMDDCILFPSCFDANAGLFEAILGPEDALISDSLNHASIIDGVRLCKAQRHRYKHMDMVDLEEKLVAAKDARVRLIVTDGVFSMDGDVAPLRDICDLAEKHDALVFIDECHATGFFGETGRGTIEHCDVHGPVAIINSTLGKALGGATGGYTAAIQPVVDILRQKARPYLFSNAVAPAVVGASLKVFDMLSQPDNPFVAKVRKNTHLFRDRLTKAGFRLSGDYDHPIVPVMLGDARLASEMADDMLQRGVYVIGFSFPVVPRGEARIRTQISAAHSEDDVNFAADAFIEIGKKHGVIN</sequence>
<name>A0A2R5G376_9STRA</name>
<keyword evidence="4" id="KW-0663">Pyridoxal phosphate</keyword>
<dbReference type="Gene3D" id="3.40.640.10">
    <property type="entry name" value="Type I PLP-dependent aspartate aminotransferase-like (Major domain)"/>
    <property type="match status" value="1"/>
</dbReference>
<dbReference type="InterPro" id="IPR004839">
    <property type="entry name" value="Aminotransferase_I/II_large"/>
</dbReference>
<accession>A0A2R5G376</accession>
<evidence type="ECO:0000313" key="8">
    <source>
        <dbReference type="Proteomes" id="UP000241890"/>
    </source>
</evidence>
<dbReference type="InterPro" id="IPR015424">
    <property type="entry name" value="PyrdxlP-dep_Trfase"/>
</dbReference>
<dbReference type="NCBIfam" id="TIGR01822">
    <property type="entry name" value="2am3keto_CoA"/>
    <property type="match status" value="1"/>
</dbReference>
<dbReference type="GO" id="GO:0008890">
    <property type="term" value="F:glycine C-acetyltransferase activity"/>
    <property type="evidence" value="ECO:0007669"/>
    <property type="project" value="InterPro"/>
</dbReference>
<dbReference type="SUPFAM" id="SSF53383">
    <property type="entry name" value="PLP-dependent transferases"/>
    <property type="match status" value="1"/>
</dbReference>
<dbReference type="CDD" id="cd06454">
    <property type="entry name" value="KBL_like"/>
    <property type="match status" value="1"/>
</dbReference>
<protein>
    <submittedName>
        <fullName evidence="7">5-aminolevulinate synthase, mitochondrial</fullName>
    </submittedName>
</protein>
<dbReference type="InterPro" id="IPR015422">
    <property type="entry name" value="PyrdxlP-dep_Trfase_small"/>
</dbReference>
<organism evidence="7 8">
    <name type="scientific">Hondaea fermentalgiana</name>
    <dbReference type="NCBI Taxonomy" id="2315210"/>
    <lineage>
        <taxon>Eukaryota</taxon>
        <taxon>Sar</taxon>
        <taxon>Stramenopiles</taxon>
        <taxon>Bigyra</taxon>
        <taxon>Labyrinthulomycetes</taxon>
        <taxon>Thraustochytrida</taxon>
        <taxon>Thraustochytriidae</taxon>
        <taxon>Hondaea</taxon>
    </lineage>
</organism>
<dbReference type="Proteomes" id="UP000241890">
    <property type="component" value="Unassembled WGS sequence"/>
</dbReference>
<dbReference type="HAMAP" id="MF_00985">
    <property type="entry name" value="2am3keto_CoA_ligase"/>
    <property type="match status" value="1"/>
</dbReference>
<dbReference type="Pfam" id="PF00155">
    <property type="entry name" value="Aminotran_1_2"/>
    <property type="match status" value="1"/>
</dbReference>
<dbReference type="GO" id="GO:0030170">
    <property type="term" value="F:pyridoxal phosphate binding"/>
    <property type="evidence" value="ECO:0007669"/>
    <property type="project" value="InterPro"/>
</dbReference>
<evidence type="ECO:0000256" key="5">
    <source>
        <dbReference type="ARBA" id="ARBA00023315"/>
    </source>
</evidence>
<dbReference type="NCBIfam" id="NF005394">
    <property type="entry name" value="PRK06939.1"/>
    <property type="match status" value="1"/>
</dbReference>
<evidence type="ECO:0000256" key="2">
    <source>
        <dbReference type="ARBA" id="ARBA00008392"/>
    </source>
</evidence>